<name>A0A382RRA5_9ZZZZ</name>
<proteinExistence type="predicted"/>
<evidence type="ECO:0000256" key="1">
    <source>
        <dbReference type="SAM" id="MobiDB-lite"/>
    </source>
</evidence>
<reference evidence="2" key="1">
    <citation type="submission" date="2018-05" db="EMBL/GenBank/DDBJ databases">
        <authorList>
            <person name="Lanie J.A."/>
            <person name="Ng W.-L."/>
            <person name="Kazmierczak K.M."/>
            <person name="Andrzejewski T.M."/>
            <person name="Davidsen T.M."/>
            <person name="Wayne K.J."/>
            <person name="Tettelin H."/>
            <person name="Glass J.I."/>
            <person name="Rusch D."/>
            <person name="Podicherti R."/>
            <person name="Tsui H.-C.T."/>
            <person name="Winkler M.E."/>
        </authorList>
    </citation>
    <scope>NUCLEOTIDE SEQUENCE</scope>
</reference>
<sequence length="207" mass="22849">MDNKLIDLHKVAGLFREIQEEEFAKTEAKEISEFKKTVEALETTEEVAEELTAAQKKLPAGLRDAIAKKQGDSTDDDEVEEKVEEEIAETPVIAVIKDTPVAEEEEVAEEVVTEEPEMVSMDTNTLAQILSLAGLKPVTDADINQPEADAQPVEEYSNSPDEEYADTDTQLNKMSGGPNRPKAMPTVGNDGHNRVIMKLKKAYSDME</sequence>
<gene>
    <name evidence="2" type="ORF">METZ01_LOCUS352539</name>
</gene>
<feature type="region of interest" description="Disordered" evidence="1">
    <location>
        <begin position="147"/>
        <end position="194"/>
    </location>
</feature>
<dbReference type="AlphaFoldDB" id="A0A382RRA5"/>
<dbReference type="EMBL" id="UINC01123301">
    <property type="protein sequence ID" value="SVC99685.1"/>
    <property type="molecule type" value="Genomic_DNA"/>
</dbReference>
<protein>
    <submittedName>
        <fullName evidence="2">Uncharacterized protein</fullName>
    </submittedName>
</protein>
<evidence type="ECO:0000313" key="2">
    <source>
        <dbReference type="EMBL" id="SVC99685.1"/>
    </source>
</evidence>
<accession>A0A382RRA5</accession>
<organism evidence="2">
    <name type="scientific">marine metagenome</name>
    <dbReference type="NCBI Taxonomy" id="408172"/>
    <lineage>
        <taxon>unclassified sequences</taxon>
        <taxon>metagenomes</taxon>
        <taxon>ecological metagenomes</taxon>
    </lineage>
</organism>